<dbReference type="Gene3D" id="1.10.287.1490">
    <property type="match status" value="1"/>
</dbReference>
<evidence type="ECO:0000256" key="6">
    <source>
        <dbReference type="ARBA" id="ARBA00022794"/>
    </source>
</evidence>
<name>A0A6H5HSD2_9HYME</name>
<dbReference type="GO" id="GO:0060271">
    <property type="term" value="P:cilium assembly"/>
    <property type="evidence" value="ECO:0007669"/>
    <property type="project" value="TreeGrafter"/>
</dbReference>
<dbReference type="PANTHER" id="PTHR34031:SF1">
    <property type="entry name" value="CENTROSOMAL PROTEIN OF 162 KDA"/>
    <property type="match status" value="1"/>
</dbReference>
<dbReference type="PANTHER" id="PTHR34031">
    <property type="entry name" value="CENTROSOMAL PROTEIN OF 162 KDA"/>
    <property type="match status" value="1"/>
</dbReference>
<dbReference type="EMBL" id="CADCXV010000080">
    <property type="protein sequence ID" value="CAB0028136.1"/>
    <property type="molecule type" value="Genomic_DNA"/>
</dbReference>
<evidence type="ECO:0000256" key="8">
    <source>
        <dbReference type="ARBA" id="ARBA00023212"/>
    </source>
</evidence>
<keyword evidence="8" id="KW-0206">Cytoskeleton</keyword>
<evidence type="ECO:0000256" key="5">
    <source>
        <dbReference type="ARBA" id="ARBA00022701"/>
    </source>
</evidence>
<evidence type="ECO:0000256" key="1">
    <source>
        <dbReference type="ARBA" id="ARBA00004114"/>
    </source>
</evidence>
<dbReference type="InterPro" id="IPR038774">
    <property type="entry name" value="CEP162-like"/>
</dbReference>
<keyword evidence="4" id="KW-0963">Cytoplasm</keyword>
<gene>
    <name evidence="11" type="ORF">TBRA_LOCUS356</name>
</gene>
<dbReference type="Proteomes" id="UP000479190">
    <property type="component" value="Unassembled WGS sequence"/>
</dbReference>
<feature type="region of interest" description="Disordered" evidence="10">
    <location>
        <begin position="1"/>
        <end position="97"/>
    </location>
</feature>
<feature type="coiled-coil region" evidence="9">
    <location>
        <begin position="730"/>
        <end position="768"/>
    </location>
</feature>
<reference evidence="11 12" key="1">
    <citation type="submission" date="2020-02" db="EMBL/GenBank/DDBJ databases">
        <authorList>
            <person name="Ferguson B K."/>
        </authorList>
    </citation>
    <scope>NUCLEOTIDE SEQUENCE [LARGE SCALE GENOMIC DNA]</scope>
</reference>
<dbReference type="GO" id="GO:0005814">
    <property type="term" value="C:centriole"/>
    <property type="evidence" value="ECO:0007669"/>
    <property type="project" value="UniProtKB-SubCell"/>
</dbReference>
<evidence type="ECO:0000256" key="9">
    <source>
        <dbReference type="SAM" id="Coils"/>
    </source>
</evidence>
<feature type="region of interest" description="Disordered" evidence="10">
    <location>
        <begin position="1215"/>
        <end position="1252"/>
    </location>
</feature>
<comment type="similarity">
    <text evidence="2">Belongs to the CEP162 family.</text>
</comment>
<feature type="compositionally biased region" description="Basic and acidic residues" evidence="10">
    <location>
        <begin position="33"/>
        <end position="50"/>
    </location>
</feature>
<feature type="region of interest" description="Disordered" evidence="10">
    <location>
        <begin position="1142"/>
        <end position="1165"/>
    </location>
</feature>
<keyword evidence="6" id="KW-0970">Cilium biogenesis/degradation</keyword>
<feature type="compositionally biased region" description="Basic and acidic residues" evidence="10">
    <location>
        <begin position="239"/>
        <end position="253"/>
    </location>
</feature>
<feature type="compositionally biased region" description="Polar residues" evidence="10">
    <location>
        <begin position="407"/>
        <end position="419"/>
    </location>
</feature>
<proteinExistence type="inferred from homology"/>
<evidence type="ECO:0000256" key="7">
    <source>
        <dbReference type="ARBA" id="ARBA00023054"/>
    </source>
</evidence>
<feature type="compositionally biased region" description="Basic and acidic residues" evidence="10">
    <location>
        <begin position="1142"/>
        <end position="1155"/>
    </location>
</feature>
<feature type="coiled-coil region" evidence="9">
    <location>
        <begin position="1366"/>
        <end position="1393"/>
    </location>
</feature>
<feature type="compositionally biased region" description="Basic and acidic residues" evidence="10">
    <location>
        <begin position="58"/>
        <end position="86"/>
    </location>
</feature>
<evidence type="ECO:0000313" key="12">
    <source>
        <dbReference type="Proteomes" id="UP000479190"/>
    </source>
</evidence>
<feature type="compositionally biased region" description="Basic and acidic residues" evidence="10">
    <location>
        <begin position="272"/>
        <end position="320"/>
    </location>
</feature>
<feature type="compositionally biased region" description="Basic and acidic residues" evidence="10">
    <location>
        <begin position="202"/>
        <end position="215"/>
    </location>
</feature>
<evidence type="ECO:0000256" key="3">
    <source>
        <dbReference type="ARBA" id="ARBA00021406"/>
    </source>
</evidence>
<accession>A0A6H5HSD2</accession>
<dbReference type="GO" id="GO:0005879">
    <property type="term" value="C:axonemal microtubule"/>
    <property type="evidence" value="ECO:0007669"/>
    <property type="project" value="TreeGrafter"/>
</dbReference>
<evidence type="ECO:0000256" key="4">
    <source>
        <dbReference type="ARBA" id="ARBA00022490"/>
    </source>
</evidence>
<feature type="compositionally biased region" description="Basic and acidic residues" evidence="10">
    <location>
        <begin position="390"/>
        <end position="406"/>
    </location>
</feature>
<evidence type="ECO:0000256" key="2">
    <source>
        <dbReference type="ARBA" id="ARBA00009485"/>
    </source>
</evidence>
<organism evidence="11 12">
    <name type="scientific">Trichogramma brassicae</name>
    <dbReference type="NCBI Taxonomy" id="86971"/>
    <lineage>
        <taxon>Eukaryota</taxon>
        <taxon>Metazoa</taxon>
        <taxon>Ecdysozoa</taxon>
        <taxon>Arthropoda</taxon>
        <taxon>Hexapoda</taxon>
        <taxon>Insecta</taxon>
        <taxon>Pterygota</taxon>
        <taxon>Neoptera</taxon>
        <taxon>Endopterygota</taxon>
        <taxon>Hymenoptera</taxon>
        <taxon>Apocrita</taxon>
        <taxon>Proctotrupomorpha</taxon>
        <taxon>Chalcidoidea</taxon>
        <taxon>Trichogrammatidae</taxon>
        <taxon>Trichogramma</taxon>
    </lineage>
</organism>
<evidence type="ECO:0000313" key="11">
    <source>
        <dbReference type="EMBL" id="CAB0028136.1"/>
    </source>
</evidence>
<sequence length="1486" mass="170380">MSSDAQNPSHFDDTISTEDDILGSSVSISIRDNSVHVKEKPKTKLEKEAEPPPQHSPQKKDQWWLRKPKTEQKPTEQKNESNKEPDTPLLQLEDTSSVQEFIKKENMCKKDEVEAVKKDDTLQDVLASIAFDKYQSDAGNATDEDIGSIIEEMNKIAGMTSPIADPVKTAKTIDEIMSIEEESVKELLEEAEKLVQQNGNNKLKDIFMSETKVPDSNDTSSEDLRKVRQLEVNIFKMIEDQVKENSDQTEKKSSSPSIEEVFDTASSAQKTDSQKKKSEERKTEVTSSDHDDFIERHSESDRREKERQAEKEKKESLKEEITDVDKDFFQALIEKTKESAEQLSSRSSSLDQEDFTHFLKLLQEQSHKEAETISKTSSLTLLDQFDPLKEKTVQNKLTTEPKKTRDAATNSPMRQSMSLGTLRLDNLPEESPRHESSRSSSGRSSRKNSKCVETKKIINDKNELYTVGLTPRLELFADDIPKLLAEKSTKKEAEDKKTTPKAEESEDFSFKNFKALDVIKQMGVLGDHQNVTNVHDLIDLSTSQYLDSQDFACLQESFKESKKSTTTTTTTTSGEHGKTVRVMSATEERMLNQTYINKSRSYDQFSKATGAAPRSTSMENMRSINNKPTIEVKKSTIPAPAAVVPKKPQQHQPPVVPRLKMQQLHQKSTSGKLAPKTKFPSRQQRKDPILAYRNDMPLDVRGSQIRAQDDVARRNSLGGGDWLGGAVPGAESLEQLYQEERQRFRYLKSELEAEIETHKAKLKDAQQMHEQEMFLLKKQNIILKAKVEEMNQVMRKTADAKAKYDPKLMTMQKELERQDNVIHAYEKENKRLIDEAKRLQAELKAAAQKPKIISIEGFGNDELSEKLKDLQEENVKLSLELAELRTKYGDFVLNNEDVVQQNSLLQEELDMIKDQLRAKNDFITDRLQAMTNHEHDLRKQVEDLKVELNIKTEQLKNARAEFERFQESADPLEKEILELRTKCTYYQEKLQSAKNNCEREKQLTQKLKDQVILDNKNIMDLNRQVREMERILKRKNPDSVSALILTANAEHEKLGGEKVRLLEDRIASLESEIKTREETAEAKLGEIQRSFSDMKNRYSHQVSELESRLQKATTAATTPTEPKKPTYENASTQTLQRLIEHRNSEPNLAERRDVNRAGPKSQNIKEDTHLLATIRGLKLELAQKEKAMTKLSKDHQELQKTNRKLQKEREKLLNDKRNAEAKSTNNKVMTSSDSKLPSSKTTIHADANDNNSNFYQNGGNGEKKMSSSLHKLCEATDNNGGAHGDVVRFKKLLSENEVLKDELCRLNKDFIALKNKRLQDLNLLQEEHEKEIAMIVKEYSIKSDENSRSLKLQAQVNSQISMIQHMKQQIDKLQDYKEQCIILKAERDHLEGKNRVLNDKIKYLSTPSTQQLQLLQEKISILQQRHETREMSLQKLVRDLLRSRNQDNACKPHQINHSDKGQSQQLCQFRQELDHILSKLQDLTSP</sequence>
<dbReference type="OrthoDB" id="2157184at2759"/>
<feature type="coiled-coil region" evidence="9">
    <location>
        <begin position="1311"/>
        <end position="1338"/>
    </location>
</feature>
<keyword evidence="7 9" id="KW-0175">Coiled coil</keyword>
<evidence type="ECO:0000256" key="10">
    <source>
        <dbReference type="SAM" id="MobiDB-lite"/>
    </source>
</evidence>
<feature type="region of interest" description="Disordered" evidence="10">
    <location>
        <begin position="198"/>
        <end position="226"/>
    </location>
</feature>
<feature type="compositionally biased region" description="Low complexity" evidence="10">
    <location>
        <begin position="1111"/>
        <end position="1120"/>
    </location>
</feature>
<feature type="region of interest" description="Disordered" evidence="10">
    <location>
        <begin position="390"/>
        <end position="453"/>
    </location>
</feature>
<comment type="subcellular location">
    <subcellularLocation>
        <location evidence="1">Cytoplasm</location>
        <location evidence="1">Cytoskeleton</location>
        <location evidence="1">Microtubule organizing center</location>
        <location evidence="1">Centrosome</location>
        <location evidence="1">Centriole</location>
    </subcellularLocation>
</comment>
<feature type="coiled-coil region" evidence="9">
    <location>
        <begin position="808"/>
        <end position="1010"/>
    </location>
</feature>
<feature type="compositionally biased region" description="Polar residues" evidence="10">
    <location>
        <begin position="1221"/>
        <end position="1252"/>
    </location>
</feature>
<keyword evidence="5" id="KW-0493">Microtubule</keyword>
<keyword evidence="12" id="KW-1185">Reference proteome</keyword>
<feature type="region of interest" description="Disordered" evidence="10">
    <location>
        <begin position="239"/>
        <end position="320"/>
    </location>
</feature>
<protein>
    <recommendedName>
        <fullName evidence="3">Centrosomal protein of 162 kDa</fullName>
    </recommendedName>
</protein>
<feature type="region of interest" description="Disordered" evidence="10">
    <location>
        <begin position="1110"/>
        <end position="1130"/>
    </location>
</feature>